<feature type="domain" description="Histidine kinase" evidence="9">
    <location>
        <begin position="553"/>
        <end position="775"/>
    </location>
</feature>
<dbReference type="FunFam" id="3.30.565.10:FF:000037">
    <property type="entry name" value="Hybrid sensor histidine kinase/response regulator"/>
    <property type="match status" value="1"/>
</dbReference>
<dbReference type="PROSITE" id="PS50113">
    <property type="entry name" value="PAC"/>
    <property type="match status" value="3"/>
</dbReference>
<dbReference type="InterPro" id="IPR003594">
    <property type="entry name" value="HATPase_dom"/>
</dbReference>
<dbReference type="Gene3D" id="3.30.450.20">
    <property type="entry name" value="PAS domain"/>
    <property type="match status" value="4"/>
</dbReference>
<evidence type="ECO:0000256" key="2">
    <source>
        <dbReference type="ARBA" id="ARBA00012438"/>
    </source>
</evidence>
<evidence type="ECO:0000259" key="10">
    <source>
        <dbReference type="PROSITE" id="PS50112"/>
    </source>
</evidence>
<evidence type="ECO:0000256" key="6">
    <source>
        <dbReference type="ARBA" id="ARBA00022777"/>
    </source>
</evidence>
<dbReference type="GO" id="GO:0009927">
    <property type="term" value="F:histidine phosphotransfer kinase activity"/>
    <property type="evidence" value="ECO:0007669"/>
    <property type="project" value="TreeGrafter"/>
</dbReference>
<feature type="domain" description="PAC" evidence="11">
    <location>
        <begin position="479"/>
        <end position="529"/>
    </location>
</feature>
<dbReference type="Gene3D" id="3.30.565.10">
    <property type="entry name" value="Histidine kinase-like ATPase, C-terminal domain"/>
    <property type="match status" value="1"/>
</dbReference>
<dbReference type="InterPro" id="IPR036890">
    <property type="entry name" value="HATPase_C_sf"/>
</dbReference>
<keyword evidence="4" id="KW-0808">Transferase</keyword>
<dbReference type="PRINTS" id="PR00344">
    <property type="entry name" value="BCTRLSENSOR"/>
</dbReference>
<dbReference type="Proteomes" id="UP000219573">
    <property type="component" value="Unassembled WGS sequence"/>
</dbReference>
<dbReference type="SUPFAM" id="SSF55785">
    <property type="entry name" value="PYP-like sensor domain (PAS domain)"/>
    <property type="match status" value="4"/>
</dbReference>
<dbReference type="InterPro" id="IPR004358">
    <property type="entry name" value="Sig_transdc_His_kin-like_C"/>
</dbReference>
<dbReference type="SMART" id="SM00387">
    <property type="entry name" value="HATPase_c"/>
    <property type="match status" value="1"/>
</dbReference>
<dbReference type="Pfam" id="PF13188">
    <property type="entry name" value="PAS_8"/>
    <property type="match status" value="1"/>
</dbReference>
<feature type="domain" description="PAC" evidence="11">
    <location>
        <begin position="351"/>
        <end position="402"/>
    </location>
</feature>
<proteinExistence type="predicted"/>
<name>A0A285H3H9_9FIRM</name>
<gene>
    <name evidence="12" type="ORF">SAMN06265827_11363</name>
</gene>
<dbReference type="EC" id="2.7.13.3" evidence="2"/>
<dbReference type="GO" id="GO:0005886">
    <property type="term" value="C:plasma membrane"/>
    <property type="evidence" value="ECO:0007669"/>
    <property type="project" value="TreeGrafter"/>
</dbReference>
<keyword evidence="13" id="KW-1185">Reference proteome</keyword>
<dbReference type="InterPro" id="IPR036097">
    <property type="entry name" value="HisK_dim/P_sf"/>
</dbReference>
<dbReference type="PROSITE" id="PS50112">
    <property type="entry name" value="PAS"/>
    <property type="match status" value="1"/>
</dbReference>
<keyword evidence="5" id="KW-0547">Nucleotide-binding</keyword>
<dbReference type="Pfam" id="PF02518">
    <property type="entry name" value="HATPase_c"/>
    <property type="match status" value="1"/>
</dbReference>
<dbReference type="CDD" id="cd00082">
    <property type="entry name" value="HisKA"/>
    <property type="match status" value="1"/>
</dbReference>
<dbReference type="RefSeq" id="WP_097017971.1">
    <property type="nucleotide sequence ID" value="NZ_OBDZ01000013.1"/>
</dbReference>
<dbReference type="InterPro" id="IPR035965">
    <property type="entry name" value="PAS-like_dom_sf"/>
</dbReference>
<dbReference type="InterPro" id="IPR000700">
    <property type="entry name" value="PAS-assoc_C"/>
</dbReference>
<reference evidence="13" key="1">
    <citation type="submission" date="2017-09" db="EMBL/GenBank/DDBJ databases">
        <authorList>
            <person name="Varghese N."/>
            <person name="Submissions S."/>
        </authorList>
    </citation>
    <scope>NUCLEOTIDE SEQUENCE [LARGE SCALE GENOMIC DNA]</scope>
    <source>
        <strain evidence="13">MSL47</strain>
    </source>
</reference>
<dbReference type="InterPro" id="IPR003661">
    <property type="entry name" value="HisK_dim/P_dom"/>
</dbReference>
<evidence type="ECO:0000256" key="1">
    <source>
        <dbReference type="ARBA" id="ARBA00000085"/>
    </source>
</evidence>
<comment type="catalytic activity">
    <reaction evidence="1">
        <text>ATP + protein L-histidine = ADP + protein N-phospho-L-histidine.</text>
        <dbReference type="EC" id="2.7.13.3"/>
    </reaction>
</comment>
<dbReference type="OrthoDB" id="9813394at2"/>
<keyword evidence="3" id="KW-0597">Phosphoprotein</keyword>
<dbReference type="CDD" id="cd16922">
    <property type="entry name" value="HATPase_EvgS-ArcB-TorS-like"/>
    <property type="match status" value="1"/>
</dbReference>
<dbReference type="InterPro" id="IPR001610">
    <property type="entry name" value="PAC"/>
</dbReference>
<evidence type="ECO:0000256" key="7">
    <source>
        <dbReference type="ARBA" id="ARBA00022840"/>
    </source>
</evidence>
<dbReference type="SUPFAM" id="SSF55874">
    <property type="entry name" value="ATPase domain of HSP90 chaperone/DNA topoisomerase II/histidine kinase"/>
    <property type="match status" value="1"/>
</dbReference>
<evidence type="ECO:0000259" key="9">
    <source>
        <dbReference type="PROSITE" id="PS50109"/>
    </source>
</evidence>
<dbReference type="Pfam" id="PF00512">
    <property type="entry name" value="HisKA"/>
    <property type="match status" value="1"/>
</dbReference>
<evidence type="ECO:0000256" key="3">
    <source>
        <dbReference type="ARBA" id="ARBA00022553"/>
    </source>
</evidence>
<dbReference type="GO" id="GO:0005524">
    <property type="term" value="F:ATP binding"/>
    <property type="evidence" value="ECO:0007669"/>
    <property type="project" value="UniProtKB-KW"/>
</dbReference>
<evidence type="ECO:0000256" key="5">
    <source>
        <dbReference type="ARBA" id="ARBA00022741"/>
    </source>
</evidence>
<keyword evidence="8" id="KW-0902">Two-component regulatory system</keyword>
<keyword evidence="6" id="KW-0418">Kinase</keyword>
<organism evidence="12 13">
    <name type="scientific">Orenia metallireducens</name>
    <dbReference type="NCBI Taxonomy" id="1413210"/>
    <lineage>
        <taxon>Bacteria</taxon>
        <taxon>Bacillati</taxon>
        <taxon>Bacillota</taxon>
        <taxon>Clostridia</taxon>
        <taxon>Halanaerobiales</taxon>
        <taxon>Halobacteroidaceae</taxon>
        <taxon>Orenia</taxon>
    </lineage>
</organism>
<evidence type="ECO:0000313" key="12">
    <source>
        <dbReference type="EMBL" id="SNY30124.1"/>
    </source>
</evidence>
<dbReference type="SMART" id="SM00086">
    <property type="entry name" value="PAC"/>
    <property type="match status" value="3"/>
</dbReference>
<dbReference type="NCBIfam" id="TIGR00229">
    <property type="entry name" value="sensory_box"/>
    <property type="match status" value="4"/>
</dbReference>
<dbReference type="PANTHER" id="PTHR43047:SF72">
    <property type="entry name" value="OSMOSENSING HISTIDINE PROTEIN KINASE SLN1"/>
    <property type="match status" value="1"/>
</dbReference>
<dbReference type="Gene3D" id="1.10.287.130">
    <property type="match status" value="1"/>
</dbReference>
<keyword evidence="7" id="KW-0067">ATP-binding</keyword>
<evidence type="ECO:0000256" key="8">
    <source>
        <dbReference type="ARBA" id="ARBA00023012"/>
    </source>
</evidence>
<dbReference type="AlphaFoldDB" id="A0A285H3H9"/>
<dbReference type="Pfam" id="PF13426">
    <property type="entry name" value="PAS_9"/>
    <property type="match status" value="3"/>
</dbReference>
<feature type="domain" description="PAC" evidence="11">
    <location>
        <begin position="222"/>
        <end position="274"/>
    </location>
</feature>
<dbReference type="PROSITE" id="PS50109">
    <property type="entry name" value="HIS_KIN"/>
    <property type="match status" value="1"/>
</dbReference>
<dbReference type="CDD" id="cd00130">
    <property type="entry name" value="PAS"/>
    <property type="match status" value="2"/>
</dbReference>
<dbReference type="EMBL" id="OBDZ01000013">
    <property type="protein sequence ID" value="SNY30124.1"/>
    <property type="molecule type" value="Genomic_DNA"/>
</dbReference>
<protein>
    <recommendedName>
        <fullName evidence="2">histidine kinase</fullName>
        <ecNumber evidence="2">2.7.13.3</ecNumber>
    </recommendedName>
</protein>
<accession>A0A285H3H9</accession>
<evidence type="ECO:0000313" key="13">
    <source>
        <dbReference type="Proteomes" id="UP000219573"/>
    </source>
</evidence>
<evidence type="ECO:0000259" key="11">
    <source>
        <dbReference type="PROSITE" id="PS50113"/>
    </source>
</evidence>
<dbReference type="InterPro" id="IPR000014">
    <property type="entry name" value="PAS"/>
</dbReference>
<feature type="domain" description="PAS" evidence="10">
    <location>
        <begin position="149"/>
        <end position="220"/>
    </location>
</feature>
<dbReference type="SUPFAM" id="SSF47384">
    <property type="entry name" value="Homodimeric domain of signal transducing histidine kinase"/>
    <property type="match status" value="1"/>
</dbReference>
<dbReference type="SMART" id="SM00388">
    <property type="entry name" value="HisKA"/>
    <property type="match status" value="1"/>
</dbReference>
<dbReference type="InterPro" id="IPR005467">
    <property type="entry name" value="His_kinase_dom"/>
</dbReference>
<sequence length="811" mass="93985">MKLKRASLSESQRSNSKEKLLEEFSKEQEILKAVLDSTADGILVTDNNENVIYYNKLFLKIWDISSSLVERTVGKELTNIVSDKLESPDEFIADLEKIAEKKEENLDFIEFKDGKVLERFFRPLIIKDEICGRVWSFRDITEAKKIREELEIKEQVIDNSLNGIIYTDIEGEVIYANDSFLKMWGYDELNQIFGQDIFELGILNNQETIIEKLDSIYNKGYWMGETTAWRRDGEEFEALLFANAIKDNLNNIIGCSVSVIDISEMKNAQRELKKSQEKYQKLIELLPEGISISDKKKFLFVNKAWLNLSGFENVKDVIGKDLSDFSSIFPKNHEIIKKRQKAVIEEGKVVPFLEHKMIRKSDNKVLNVEVAGIPILYDNKIAMMSVLRDISERKKFEKELKKSKELYQLLMKLLPDAVLVYKKEKLIFVNEKVLELTDYGNVEDVIGTKFGDLINIHPDDQNFVQKKEKKFLAKENGIGFIEYRYVRNDGSIIDIEVGAVSFRHDGERYIITLARDIRERKKTERYKQTIIEKQMKLKKIEEHNKLKTNFFANISHELKTPLNIILCALQLLDGVYDQQNLIDADSTLKYRRMMKQNCYRLLRILNNLIDITKLDAEFLKMSFANYNIINVVEEMTLSVAQYAKTKDIDLIFDTEVEEKIIACDLDKMERVLLNLLSNAIKFTDAGGFIYVNIYDRVDHILISIKDTGIGIPEDKLDEIFMRFKQVDESLSRNQEGSGIGLSLVKELVERHQGSISVKSEYGRGAEFIIKLPVRLIKEHDSSLKKDSHSLKPSIVERINIEFSDIYSIDLN</sequence>
<evidence type="ECO:0000256" key="4">
    <source>
        <dbReference type="ARBA" id="ARBA00022679"/>
    </source>
</evidence>
<dbReference type="PANTHER" id="PTHR43047">
    <property type="entry name" value="TWO-COMPONENT HISTIDINE PROTEIN KINASE"/>
    <property type="match status" value="1"/>
</dbReference>
<dbReference type="GO" id="GO:0000155">
    <property type="term" value="F:phosphorelay sensor kinase activity"/>
    <property type="evidence" value="ECO:0007669"/>
    <property type="project" value="InterPro"/>
</dbReference>
<dbReference type="SMART" id="SM00091">
    <property type="entry name" value="PAS"/>
    <property type="match status" value="4"/>
</dbReference>